<evidence type="ECO:0000256" key="3">
    <source>
        <dbReference type="ARBA" id="ARBA00012438"/>
    </source>
</evidence>
<dbReference type="PANTHER" id="PTHR43065">
    <property type="entry name" value="SENSOR HISTIDINE KINASE"/>
    <property type="match status" value="1"/>
</dbReference>
<dbReference type="Pfam" id="PF02518">
    <property type="entry name" value="HATPase_c"/>
    <property type="match status" value="1"/>
</dbReference>
<keyword evidence="5 13" id="KW-0597">Phosphoprotein</keyword>
<evidence type="ECO:0000256" key="1">
    <source>
        <dbReference type="ARBA" id="ARBA00000085"/>
    </source>
</evidence>
<dbReference type="GO" id="GO:0000155">
    <property type="term" value="F:phosphorelay sensor kinase activity"/>
    <property type="evidence" value="ECO:0007669"/>
    <property type="project" value="InterPro"/>
</dbReference>
<dbReference type="InterPro" id="IPR003018">
    <property type="entry name" value="GAF"/>
</dbReference>
<dbReference type="Gene3D" id="3.30.450.20">
    <property type="entry name" value="PAS domain"/>
    <property type="match status" value="1"/>
</dbReference>
<dbReference type="InterPro" id="IPR003661">
    <property type="entry name" value="HisK_dim/P_dom"/>
</dbReference>
<dbReference type="Gene3D" id="3.40.50.2300">
    <property type="match status" value="1"/>
</dbReference>
<proteinExistence type="predicted"/>
<sequence length="1225" mass="136923">MQRYTPGIRSKLIAIFILIKVLPLIALAWFAWEEISKLTEAIEKKTVQMAERTHDVVKGVTDLSTENSIQALDEKSREAIERLTTDTAARVAAFLYDRDRDIQLAARLPIDRSQYRNFLSSHFRPVILHRPWKMDALGERWIPAEAPDGDSGKIITAGNDDNRRDFHYRAPDRDGIIDNRPLYLEMTFIDPAGREQLKVGTSPLLPHACRDVSDPHNTYCRAETYFQALKQLKPGEIYVSEVIGPYVRSQVIGTYNRKAAQARGIPFSPQTAGYAGKENPVGIRFQGLIRWGTPVVENGRIRGYVTLALDHTHIMEFTDHLVPTQERYSAISDAGSGNYAFMWDYKGRNISHPRDYFIAGYDPETGQPAVPWLDEEMAAIWRRVNGSMPAFIDQAPRFKSQALAKRPAEALTCAGMVGLDCRYLNFAPQCTGWYNLTQEGGSGSFLIFWSGLWKLTTAAAIPYHTGIYGQHPRGFGFVTIGANVEEFHRAAVETAKTIQTIEADYAGKIEEEKRENQQMMHASLQKAFRHLSLYTALMIVCVILIAIFMASTLTTRITKMIHGIRRFQQGERGHRLKFTSNDEMGQLAQAHNEMADTVQTHIADIEAVNARLKAEIGQRRQAQADLAEHRDNLEVLVKGRTRELEREIVERKRVEQTQRETESRLREQNQALLNLAGQDILYGGDFDRALDAILPAAAKTLKVQRCGVWLLNETRTTTLCKKKWIDGSGLQHCDDALHLADFPIYLNAIQSGRTIASSDVSKDKRLVEFASDYMPARGIRSIIMALFFDGGEMAGLITFAHTRDQRYWHLDEINFANSTADMVGLALGTARRRQAMEEKAQLESRLRRAEKMEAIGTLAGGVAHDLNNILSGLVSYPELLLMQLPKESPLREPIRTIFNSGQRAATIVQDLLTLARRGVAVDEVVNLNRIVKDYLSSPEYGKLQSYHPHTQIETHLAPDLIDISGSSVHLGKALMNLVSNAAEAIPQSGRIVISSANCYIDRPVKGYDVVNEGEYASLTVADNGMGISAEDLGRIFEPFYTKKKMGRSGTGLGMAVVWGTVKDHRGYIDFESSEGEGSRFTLYFPVTRRKPDATHHLAVEEYSGSGETILVVDDVKEQREIATAILTTLGYRVESVSSGEAAITHLKTHSADLLVLDMIMSPGMDGLETYRQIIRRHPDQKAIIASGFSETARIREVLQLGAASYLKKPYTIENIGVAVKAALEA</sequence>
<keyword evidence="12" id="KW-0902">Two-component regulatory system</keyword>
<feature type="coiled-coil region" evidence="14">
    <location>
        <begin position="612"/>
        <end position="671"/>
    </location>
</feature>
<dbReference type="InterPro" id="IPR036890">
    <property type="entry name" value="HATPase_C_sf"/>
</dbReference>
<protein>
    <recommendedName>
        <fullName evidence="3">histidine kinase</fullName>
        <ecNumber evidence="3">2.7.13.3</ecNumber>
    </recommendedName>
</protein>
<dbReference type="PROSITE" id="PS50110">
    <property type="entry name" value="RESPONSE_REGULATORY"/>
    <property type="match status" value="1"/>
</dbReference>
<keyword evidence="20" id="KW-1185">Reference proteome</keyword>
<keyword evidence="4" id="KW-1003">Cell membrane</keyword>
<name>A0A5K8AMB3_9BACT</name>
<dbReference type="Pfam" id="PF00512">
    <property type="entry name" value="HisKA"/>
    <property type="match status" value="1"/>
</dbReference>
<keyword evidence="10" id="KW-0067">ATP-binding</keyword>
<dbReference type="SMART" id="SM00387">
    <property type="entry name" value="HATPase_c"/>
    <property type="match status" value="1"/>
</dbReference>
<evidence type="ECO:0000256" key="7">
    <source>
        <dbReference type="ARBA" id="ARBA00022692"/>
    </source>
</evidence>
<dbReference type="CDD" id="cd00156">
    <property type="entry name" value="REC"/>
    <property type="match status" value="1"/>
</dbReference>
<keyword evidence="8" id="KW-0547">Nucleotide-binding</keyword>
<dbReference type="SMART" id="SM00388">
    <property type="entry name" value="HisKA"/>
    <property type="match status" value="1"/>
</dbReference>
<evidence type="ECO:0000256" key="5">
    <source>
        <dbReference type="ARBA" id="ARBA00022553"/>
    </source>
</evidence>
<dbReference type="EC" id="2.7.13.3" evidence="3"/>
<evidence type="ECO:0000256" key="2">
    <source>
        <dbReference type="ARBA" id="ARBA00004651"/>
    </source>
</evidence>
<feature type="modified residue" description="4-aspartylphosphate" evidence="13">
    <location>
        <position position="1157"/>
    </location>
</feature>
<feature type="transmembrane region" description="Helical" evidence="15">
    <location>
        <begin position="12"/>
        <end position="32"/>
    </location>
</feature>
<evidence type="ECO:0000259" key="16">
    <source>
        <dbReference type="PROSITE" id="PS50109"/>
    </source>
</evidence>
<reference evidence="19 20" key="1">
    <citation type="submission" date="2019-11" db="EMBL/GenBank/DDBJ databases">
        <title>Comparative genomics of hydrocarbon-degrading Desulfosarcina strains.</title>
        <authorList>
            <person name="Watanabe M."/>
            <person name="Kojima H."/>
            <person name="Fukui M."/>
        </authorList>
    </citation>
    <scope>NUCLEOTIDE SEQUENCE [LARGE SCALE GENOMIC DNA]</scope>
    <source>
        <strain evidence="20">oXyS1</strain>
    </source>
</reference>
<dbReference type="InterPro" id="IPR003660">
    <property type="entry name" value="HAMP_dom"/>
</dbReference>
<evidence type="ECO:0000313" key="20">
    <source>
        <dbReference type="Proteomes" id="UP000422108"/>
    </source>
</evidence>
<evidence type="ECO:0000256" key="13">
    <source>
        <dbReference type="PROSITE-ProRule" id="PRU00169"/>
    </source>
</evidence>
<evidence type="ECO:0000259" key="18">
    <source>
        <dbReference type="PROSITE" id="PS50885"/>
    </source>
</evidence>
<evidence type="ECO:0000256" key="15">
    <source>
        <dbReference type="SAM" id="Phobius"/>
    </source>
</evidence>
<keyword evidence="15" id="KW-0472">Membrane</keyword>
<accession>A0A5K8AMB3</accession>
<evidence type="ECO:0000256" key="11">
    <source>
        <dbReference type="ARBA" id="ARBA00022989"/>
    </source>
</evidence>
<dbReference type="InterPro" id="IPR003594">
    <property type="entry name" value="HATPase_dom"/>
</dbReference>
<dbReference type="InterPro" id="IPR036097">
    <property type="entry name" value="HisK_dim/P_sf"/>
</dbReference>
<dbReference type="SMART" id="SM00065">
    <property type="entry name" value="GAF"/>
    <property type="match status" value="1"/>
</dbReference>
<feature type="domain" description="Response regulatory" evidence="17">
    <location>
        <begin position="1108"/>
        <end position="1223"/>
    </location>
</feature>
<dbReference type="CDD" id="cd00082">
    <property type="entry name" value="HisKA"/>
    <property type="match status" value="1"/>
</dbReference>
<dbReference type="AlphaFoldDB" id="A0A5K8AMB3"/>
<dbReference type="InterPro" id="IPR004358">
    <property type="entry name" value="Sig_transdc_His_kin-like_C"/>
</dbReference>
<feature type="transmembrane region" description="Helical" evidence="15">
    <location>
        <begin position="531"/>
        <end position="550"/>
    </location>
</feature>
<keyword evidence="11 15" id="KW-1133">Transmembrane helix</keyword>
<evidence type="ECO:0000256" key="8">
    <source>
        <dbReference type="ARBA" id="ARBA00022741"/>
    </source>
</evidence>
<evidence type="ECO:0000313" key="19">
    <source>
        <dbReference type="EMBL" id="BBO92764.1"/>
    </source>
</evidence>
<keyword evidence="7 15" id="KW-0812">Transmembrane</keyword>
<evidence type="ECO:0000256" key="10">
    <source>
        <dbReference type="ARBA" id="ARBA00022840"/>
    </source>
</evidence>
<organism evidence="19 20">
    <name type="scientific">Desulfosarcina ovata subsp. ovata</name>
    <dbReference type="NCBI Taxonomy" id="2752305"/>
    <lineage>
        <taxon>Bacteria</taxon>
        <taxon>Pseudomonadati</taxon>
        <taxon>Thermodesulfobacteriota</taxon>
        <taxon>Desulfobacteria</taxon>
        <taxon>Desulfobacterales</taxon>
        <taxon>Desulfosarcinaceae</taxon>
        <taxon>Desulfosarcina</taxon>
    </lineage>
</organism>
<dbReference type="SUPFAM" id="SSF103190">
    <property type="entry name" value="Sensory domain-like"/>
    <property type="match status" value="1"/>
</dbReference>
<dbReference type="InterPro" id="IPR005467">
    <property type="entry name" value="His_kinase_dom"/>
</dbReference>
<dbReference type="PROSITE" id="PS50885">
    <property type="entry name" value="HAMP"/>
    <property type="match status" value="1"/>
</dbReference>
<dbReference type="SUPFAM" id="SSF158472">
    <property type="entry name" value="HAMP domain-like"/>
    <property type="match status" value="1"/>
</dbReference>
<dbReference type="SUPFAM" id="SSF47384">
    <property type="entry name" value="Homodimeric domain of signal transducing histidine kinase"/>
    <property type="match status" value="1"/>
</dbReference>
<dbReference type="SMART" id="SM00448">
    <property type="entry name" value="REC"/>
    <property type="match status" value="1"/>
</dbReference>
<keyword evidence="6" id="KW-0808">Transferase</keyword>
<feature type="domain" description="Histidine kinase" evidence="16">
    <location>
        <begin position="861"/>
        <end position="1088"/>
    </location>
</feature>
<dbReference type="InterPro" id="IPR011006">
    <property type="entry name" value="CheY-like_superfamily"/>
</dbReference>
<evidence type="ECO:0000256" key="14">
    <source>
        <dbReference type="SAM" id="Coils"/>
    </source>
</evidence>
<comment type="catalytic activity">
    <reaction evidence="1">
        <text>ATP + protein L-histidine = ADP + protein N-phospho-L-histidine.</text>
        <dbReference type="EC" id="2.7.13.3"/>
    </reaction>
</comment>
<dbReference type="GO" id="GO:0005524">
    <property type="term" value="F:ATP binding"/>
    <property type="evidence" value="ECO:0007669"/>
    <property type="project" value="UniProtKB-KW"/>
</dbReference>
<dbReference type="Gene3D" id="6.10.340.10">
    <property type="match status" value="1"/>
</dbReference>
<dbReference type="GO" id="GO:0005886">
    <property type="term" value="C:plasma membrane"/>
    <property type="evidence" value="ECO:0007669"/>
    <property type="project" value="UniProtKB-SubCell"/>
</dbReference>
<evidence type="ECO:0000256" key="9">
    <source>
        <dbReference type="ARBA" id="ARBA00022777"/>
    </source>
</evidence>
<dbReference type="Gene3D" id="3.30.565.10">
    <property type="entry name" value="Histidine kinase-like ATPase, C-terminal domain"/>
    <property type="match status" value="1"/>
</dbReference>
<dbReference type="Pfam" id="PF00672">
    <property type="entry name" value="HAMP"/>
    <property type="match status" value="1"/>
</dbReference>
<dbReference type="SMART" id="SM00304">
    <property type="entry name" value="HAMP"/>
    <property type="match status" value="1"/>
</dbReference>
<evidence type="ECO:0000259" key="17">
    <source>
        <dbReference type="PROSITE" id="PS50110"/>
    </source>
</evidence>
<keyword evidence="9" id="KW-0418">Kinase</keyword>
<dbReference type="PRINTS" id="PR00344">
    <property type="entry name" value="BCTRLSENSOR"/>
</dbReference>
<feature type="domain" description="HAMP" evidence="18">
    <location>
        <begin position="551"/>
        <end position="603"/>
    </location>
</feature>
<comment type="subcellular location">
    <subcellularLocation>
        <location evidence="2">Cell membrane</location>
        <topology evidence="2">Multi-pass membrane protein</topology>
    </subcellularLocation>
</comment>
<dbReference type="EMBL" id="AP021879">
    <property type="protein sequence ID" value="BBO92764.1"/>
    <property type="molecule type" value="Genomic_DNA"/>
</dbReference>
<dbReference type="Gene3D" id="3.30.450.40">
    <property type="match status" value="1"/>
</dbReference>
<dbReference type="InterPro" id="IPR029016">
    <property type="entry name" value="GAF-like_dom_sf"/>
</dbReference>
<dbReference type="PANTHER" id="PTHR43065:SF46">
    <property type="entry name" value="C4-DICARBOXYLATE TRANSPORT SENSOR PROTEIN DCTB"/>
    <property type="match status" value="1"/>
</dbReference>
<dbReference type="SUPFAM" id="SSF55874">
    <property type="entry name" value="ATPase domain of HSP90 chaperone/DNA topoisomerase II/histidine kinase"/>
    <property type="match status" value="1"/>
</dbReference>
<gene>
    <name evidence="19" type="ORF">DSCOOX_59440</name>
</gene>
<dbReference type="InterPro" id="IPR001789">
    <property type="entry name" value="Sig_transdc_resp-reg_receiver"/>
</dbReference>
<dbReference type="InterPro" id="IPR029151">
    <property type="entry name" value="Sensor-like_sf"/>
</dbReference>
<dbReference type="CDD" id="cd06225">
    <property type="entry name" value="HAMP"/>
    <property type="match status" value="1"/>
</dbReference>
<dbReference type="SUPFAM" id="SSF55781">
    <property type="entry name" value="GAF domain-like"/>
    <property type="match status" value="1"/>
</dbReference>
<dbReference type="RefSeq" id="WP_155313467.1">
    <property type="nucleotide sequence ID" value="NZ_AP021879.1"/>
</dbReference>
<dbReference type="PROSITE" id="PS50109">
    <property type="entry name" value="HIS_KIN"/>
    <property type="match status" value="1"/>
</dbReference>
<evidence type="ECO:0000256" key="6">
    <source>
        <dbReference type="ARBA" id="ARBA00022679"/>
    </source>
</evidence>
<dbReference type="SUPFAM" id="SSF52172">
    <property type="entry name" value="CheY-like"/>
    <property type="match status" value="1"/>
</dbReference>
<keyword evidence="14" id="KW-0175">Coiled coil</keyword>
<dbReference type="Gene3D" id="1.10.287.130">
    <property type="match status" value="1"/>
</dbReference>
<evidence type="ECO:0000256" key="12">
    <source>
        <dbReference type="ARBA" id="ARBA00023012"/>
    </source>
</evidence>
<evidence type="ECO:0000256" key="4">
    <source>
        <dbReference type="ARBA" id="ARBA00022475"/>
    </source>
</evidence>
<dbReference type="Pfam" id="PF00072">
    <property type="entry name" value="Response_reg"/>
    <property type="match status" value="1"/>
</dbReference>
<dbReference type="Pfam" id="PF01590">
    <property type="entry name" value="GAF"/>
    <property type="match status" value="1"/>
</dbReference>
<dbReference type="Proteomes" id="UP000422108">
    <property type="component" value="Chromosome"/>
</dbReference>